<dbReference type="Proteomes" id="UP001328107">
    <property type="component" value="Unassembled WGS sequence"/>
</dbReference>
<feature type="compositionally biased region" description="Low complexity" evidence="1">
    <location>
        <begin position="562"/>
        <end position="599"/>
    </location>
</feature>
<feature type="region of interest" description="Disordered" evidence="1">
    <location>
        <begin position="794"/>
        <end position="816"/>
    </location>
</feature>
<feature type="compositionally biased region" description="Polar residues" evidence="1">
    <location>
        <begin position="600"/>
        <end position="609"/>
    </location>
</feature>
<keyword evidence="3" id="KW-1185">Reference proteome</keyword>
<evidence type="ECO:0000256" key="1">
    <source>
        <dbReference type="SAM" id="MobiDB-lite"/>
    </source>
</evidence>
<feature type="compositionally biased region" description="Low complexity" evidence="1">
    <location>
        <begin position="1243"/>
        <end position="1261"/>
    </location>
</feature>
<feature type="compositionally biased region" description="Pro residues" evidence="1">
    <location>
        <begin position="373"/>
        <end position="382"/>
    </location>
</feature>
<feature type="compositionally biased region" description="Basic and acidic residues" evidence="1">
    <location>
        <begin position="1123"/>
        <end position="1148"/>
    </location>
</feature>
<dbReference type="EMBL" id="BTRK01000001">
    <property type="protein sequence ID" value="GMR32035.1"/>
    <property type="molecule type" value="Genomic_DNA"/>
</dbReference>
<feature type="compositionally biased region" description="Pro residues" evidence="1">
    <location>
        <begin position="415"/>
        <end position="424"/>
    </location>
</feature>
<feature type="compositionally biased region" description="Low complexity" evidence="1">
    <location>
        <begin position="985"/>
        <end position="998"/>
    </location>
</feature>
<feature type="compositionally biased region" description="Polar residues" evidence="1">
    <location>
        <begin position="1198"/>
        <end position="1209"/>
    </location>
</feature>
<feature type="compositionally biased region" description="Low complexity" evidence="1">
    <location>
        <begin position="703"/>
        <end position="721"/>
    </location>
</feature>
<feature type="compositionally biased region" description="Polar residues" evidence="1">
    <location>
        <begin position="538"/>
        <end position="553"/>
    </location>
</feature>
<feature type="region of interest" description="Disordered" evidence="1">
    <location>
        <begin position="649"/>
        <end position="762"/>
    </location>
</feature>
<feature type="compositionally biased region" description="Basic and acidic residues" evidence="1">
    <location>
        <begin position="134"/>
        <end position="285"/>
    </location>
</feature>
<feature type="compositionally biased region" description="Basic and acidic residues" evidence="1">
    <location>
        <begin position="108"/>
        <end position="122"/>
    </location>
</feature>
<sequence>SIPAKERKVSTPDVGLGTLPNVKQEVPDANEDGLTSTTGTDLSLHLIKQEPPDEQRGSSLLTSPARLREATRQGINSLEQDDVLSTRSDTTSNCNSEGSAGLSNKQIAQRERRKREQEEKRRQSASSLAPPPDPVERIHDRKRQQKADREAARKLEEQLKREDEEAKLRKRRADTAAREAQEAREEEEKRQRREMKRLEREEEKRKKDEEEKKEQEEQQKRIEEEEKRKKEEDKKREEERLEKEREIEKKKREEEKKAENERRKEKKEDKKKKRMEERSKSRVSMDDSDSDSPIKRPANSNKKEKEQPLQKRRRNTIETSSDESMEEGEGPSSSAAPVSHRTSTSSTSSTPLPPSSSTARAGAASGRGLGWTPLPPSLPKPSQPEKRAADKLDVNYAGKGARVPMHQLPKIPKKTPLPPPPVPVVHPSSDPPAARSTPIGEQRKRAAMAAADAAEKERTAAALLAARKNSDGTERKSTVKQPRSKLKPPPVSLEKKTKEPSTNGDTLGDIMDLMSSSDASAEVPPPPEKRLRMEMGGASTSIDGRNGPSTALSGRTAARMLSASSLSPSFTSPTYSSSPSNSPLYSQQPHQQQQAAPSSNPMMFTSTFSRPPIPGPPRGRKETRTNSSDSVPPSVCQLNHVIPEEAEVTAAAATTLPPAVHPLPSGSSAATRPSAAAASLSSETIPGRVGWMPDLHTKPIPSPTSAVPLSSPSVPSSSHLPPLDPRLHSQSRHLMDPRRKPSSQSSFPPAAIPTPSNENMVNEAVPNIPQTLTNLCFSPPPSNRVDEWSRLPPAVPSTSQSIQSLPDQRTIPPPTQVASSSIYESVLTDGKSHDPRQCPKLAKKVPTIWASMEQKVVEWEEEMKREWREKERDQDGWTMRPVEGIVWSEYKRLATYRQAHWHAHKIEKDGICKSCSNDTRREGRKRLKMQGENPYTILNIDFPDFPTIDYECVEAMKKQKEAMGGESSTAPPHDDTLVTLRAVGGNSNEESSSNGNGEAALVPGYDDGVVPSNVAASRRAETEEERIHRMDFFEKLQRGGILPPIENVVDIDKRVVREIMENEEGLEDTFHPEWKKKLTAWNESTSAASSANLLSSVAGSGGSSKSTRDSRGESSSNGKKVRVISEEKLARIRGKNEEFNRSHRDGEKSSSSAKKHSPTGISTTHTVKSKGDTRSPSSSSSRPSDAHIQRSRDATESPRASTSALSPRMTSSTALSSSTSIPGLSPDNWTRAISRSSNEENRPSSSSMAQPTSSDSDAASNALSDAKFQSVQKILRQLTGTDKQVETIPTVVIPHVPPPPMMNPHLLHPGFPPQFNPMNYPYGNPMAPTGGLYHPYNIIPTQPSFPPQMGMSYGVPPPHIMNSGGVLPPSVPPPAAESGRQNTEKEEEKSREGKESTAASEPMEERPSTSRGEAVKEEEREEEEAEREEEEEETSEDYWRAPASSSGNDEDKLELRQGCEPRPEPFIRCTEWPKTTYEEDCRTICVAKGKGGGETVISIKKLKKYFERHADLEEIRIKRTPTINVAFIRLKKHSQVSPLLHMNHSVDGTKLYITSYLSKATMRPN</sequence>
<feature type="region of interest" description="Disordered" evidence="1">
    <location>
        <begin position="1"/>
        <end position="637"/>
    </location>
</feature>
<feature type="compositionally biased region" description="Basic and acidic residues" evidence="1">
    <location>
        <begin position="1"/>
        <end position="10"/>
    </location>
</feature>
<accession>A0AAN4Z6A6</accession>
<feature type="compositionally biased region" description="Acidic residues" evidence="1">
    <location>
        <begin position="1419"/>
        <end position="1436"/>
    </location>
</feature>
<evidence type="ECO:0000313" key="2">
    <source>
        <dbReference type="EMBL" id="GMR32035.1"/>
    </source>
</evidence>
<feature type="non-terminal residue" evidence="2">
    <location>
        <position position="1"/>
    </location>
</feature>
<feature type="region of interest" description="Disordered" evidence="1">
    <location>
        <begin position="1095"/>
        <end position="1261"/>
    </location>
</feature>
<feature type="compositionally biased region" description="Basic and acidic residues" evidence="1">
    <location>
        <begin position="47"/>
        <end position="56"/>
    </location>
</feature>
<proteinExistence type="predicted"/>
<feature type="compositionally biased region" description="Acidic residues" evidence="1">
    <location>
        <begin position="320"/>
        <end position="329"/>
    </location>
</feature>
<feature type="compositionally biased region" description="Low complexity" evidence="1">
    <location>
        <begin position="665"/>
        <end position="682"/>
    </location>
</feature>
<feature type="compositionally biased region" description="Basic and acidic residues" evidence="1">
    <location>
        <begin position="1382"/>
        <end position="1395"/>
    </location>
</feature>
<feature type="compositionally biased region" description="Basic and acidic residues" evidence="1">
    <location>
        <begin position="468"/>
        <end position="477"/>
    </location>
</feature>
<feature type="compositionally biased region" description="Low complexity" evidence="1">
    <location>
        <begin position="1174"/>
        <end position="1183"/>
    </location>
</feature>
<feature type="region of interest" description="Disordered" evidence="1">
    <location>
        <begin position="985"/>
        <end position="1008"/>
    </location>
</feature>
<feature type="compositionally biased region" description="Low complexity" evidence="1">
    <location>
        <begin position="32"/>
        <end position="46"/>
    </location>
</feature>
<feature type="compositionally biased region" description="Polar residues" evidence="1">
    <location>
        <begin position="796"/>
        <end position="807"/>
    </location>
</feature>
<comment type="caution">
    <text evidence="2">The sequence shown here is derived from an EMBL/GenBank/DDBJ whole genome shotgun (WGS) entry which is preliminary data.</text>
</comment>
<organism evidence="2 3">
    <name type="scientific">Pristionchus mayeri</name>
    <dbReference type="NCBI Taxonomy" id="1317129"/>
    <lineage>
        <taxon>Eukaryota</taxon>
        <taxon>Metazoa</taxon>
        <taxon>Ecdysozoa</taxon>
        <taxon>Nematoda</taxon>
        <taxon>Chromadorea</taxon>
        <taxon>Rhabditida</taxon>
        <taxon>Rhabditina</taxon>
        <taxon>Diplogasteromorpha</taxon>
        <taxon>Diplogasteroidea</taxon>
        <taxon>Neodiplogasteridae</taxon>
        <taxon>Pristionchus</taxon>
    </lineage>
</organism>
<feature type="compositionally biased region" description="Basic and acidic residues" evidence="1">
    <location>
        <begin position="1184"/>
        <end position="1196"/>
    </location>
</feature>
<reference evidence="3" key="1">
    <citation type="submission" date="2022-10" db="EMBL/GenBank/DDBJ databases">
        <title>Genome assembly of Pristionchus species.</title>
        <authorList>
            <person name="Yoshida K."/>
            <person name="Sommer R.J."/>
        </authorList>
    </citation>
    <scope>NUCLEOTIDE SEQUENCE [LARGE SCALE GENOMIC DNA]</scope>
    <source>
        <strain evidence="3">RS5460</strain>
    </source>
</reference>
<feature type="compositionally biased region" description="Polar residues" evidence="1">
    <location>
        <begin position="73"/>
        <end position="107"/>
    </location>
</feature>
<gene>
    <name evidence="2" type="ORF">PMAYCL1PPCAC_02230</name>
</gene>
<feature type="compositionally biased region" description="Low complexity" evidence="1">
    <location>
        <begin position="1210"/>
        <end position="1220"/>
    </location>
</feature>
<feature type="compositionally biased region" description="Basic and acidic residues" evidence="1">
    <location>
        <begin position="1403"/>
        <end position="1418"/>
    </location>
</feature>
<name>A0AAN4Z6A6_9BILA</name>
<feature type="compositionally biased region" description="Basic and acidic residues" evidence="1">
    <location>
        <begin position="383"/>
        <end position="393"/>
    </location>
</feature>
<feature type="compositionally biased region" description="Low complexity" evidence="1">
    <location>
        <begin position="342"/>
        <end position="366"/>
    </location>
</feature>
<evidence type="ECO:0000313" key="3">
    <source>
        <dbReference type="Proteomes" id="UP001328107"/>
    </source>
</evidence>
<feature type="compositionally biased region" description="Low complexity" evidence="1">
    <location>
        <begin position="649"/>
        <end position="658"/>
    </location>
</feature>
<feature type="region of interest" description="Disordered" evidence="1">
    <location>
        <begin position="1349"/>
        <end position="1453"/>
    </location>
</feature>
<protein>
    <submittedName>
        <fullName evidence="2">Uncharacterized protein</fullName>
    </submittedName>
</protein>